<evidence type="ECO:0000313" key="1">
    <source>
        <dbReference type="EMBL" id="KMO69889.1"/>
    </source>
</evidence>
<comment type="caution">
    <text evidence="1">The sequence shown here is derived from an EMBL/GenBank/DDBJ whole genome shotgun (WGS) entry which is preliminary data.</text>
</comment>
<dbReference type="Proteomes" id="UP000036313">
    <property type="component" value="Unassembled WGS sequence"/>
</dbReference>
<dbReference type="EMBL" id="JYNU01000054">
    <property type="protein sequence ID" value="KMO69889.1"/>
    <property type="molecule type" value="Genomic_DNA"/>
</dbReference>
<organism evidence="1 2">
    <name type="scientific">Mycolicibacterium obuense</name>
    <dbReference type="NCBI Taxonomy" id="1807"/>
    <lineage>
        <taxon>Bacteria</taxon>
        <taxon>Bacillati</taxon>
        <taxon>Actinomycetota</taxon>
        <taxon>Actinomycetes</taxon>
        <taxon>Mycobacteriales</taxon>
        <taxon>Mycobacteriaceae</taxon>
        <taxon>Mycolicibacterium</taxon>
    </lineage>
</organism>
<reference evidence="1 2" key="1">
    <citation type="journal article" date="2015" name="Genome Biol. Evol.">
        <title>Characterization of Three Mycobacterium spp. with Potential Use in Bioremediation by Genome Sequencing and Comparative Genomics.</title>
        <authorList>
            <person name="Das S."/>
            <person name="Pettersson B.M."/>
            <person name="Behra P.R."/>
            <person name="Ramesh M."/>
            <person name="Dasgupta S."/>
            <person name="Bhattacharya A."/>
            <person name="Kirsebom L.A."/>
        </authorList>
    </citation>
    <scope>NUCLEOTIDE SEQUENCE [LARGE SCALE GENOMIC DNA]</scope>
    <source>
        <strain evidence="1 2">DSM 44075</strain>
    </source>
</reference>
<evidence type="ECO:0000313" key="2">
    <source>
        <dbReference type="Proteomes" id="UP000036313"/>
    </source>
</evidence>
<proteinExistence type="predicted"/>
<dbReference type="AlphaFoldDB" id="A0A0J6VHY6"/>
<dbReference type="RefSeq" id="WP_048424589.1">
    <property type="nucleotide sequence ID" value="NZ_JYNU01000054.1"/>
</dbReference>
<dbReference type="PATRIC" id="fig|1807.14.peg.4278"/>
<gene>
    <name evidence="1" type="ORF">MOBUDSM44075_04244</name>
</gene>
<accession>A0A0J6VHY6</accession>
<sequence length="180" mass="19997">MGEYFNPVIIDPAGRPLAALNPATYGTGLRLSTHTRADSPLMTAVEILLTLDGGARLVWAGDYEDPDDDQDALYWLVEPRHFVCFAGLIDPDEPVTPNAEVPAALPAHRFICNADKRQYLDKDHFGVDDHGIRRSPLPWLTAEGGLATHRRHTTWARDRIYLAAQHPGPGWTEVPALLWV</sequence>
<name>A0A0J6VHY6_9MYCO</name>
<protein>
    <submittedName>
        <fullName evidence="1">Uncharacterized protein</fullName>
    </submittedName>
</protein>